<reference evidence="1" key="1">
    <citation type="submission" date="2019-08" db="EMBL/GenBank/DDBJ databases">
        <authorList>
            <person name="Liu F."/>
        </authorList>
    </citation>
    <scope>NUCLEOTIDE SEQUENCE [LARGE SCALE GENOMIC DNA]</scope>
    <source>
        <strain evidence="1">PA1801</strain>
        <tissue evidence="1">Leaf</tissue>
    </source>
</reference>
<evidence type="ECO:0000313" key="1">
    <source>
        <dbReference type="EMBL" id="KAA3484258.1"/>
    </source>
</evidence>
<protein>
    <submittedName>
        <fullName evidence="1">Integrase</fullName>
    </submittedName>
</protein>
<name>A0A5B6WSB9_9ROSI</name>
<keyword evidence="2" id="KW-1185">Reference proteome</keyword>
<comment type="caution">
    <text evidence="1">The sequence shown here is derived from an EMBL/GenBank/DDBJ whole genome shotgun (WGS) entry which is preliminary data.</text>
</comment>
<evidence type="ECO:0000313" key="2">
    <source>
        <dbReference type="Proteomes" id="UP000325315"/>
    </source>
</evidence>
<dbReference type="EMBL" id="SMMG02000002">
    <property type="protein sequence ID" value="KAA3484258.1"/>
    <property type="molecule type" value="Genomic_DNA"/>
</dbReference>
<organism evidence="1 2">
    <name type="scientific">Gossypium australe</name>
    <dbReference type="NCBI Taxonomy" id="47621"/>
    <lineage>
        <taxon>Eukaryota</taxon>
        <taxon>Viridiplantae</taxon>
        <taxon>Streptophyta</taxon>
        <taxon>Embryophyta</taxon>
        <taxon>Tracheophyta</taxon>
        <taxon>Spermatophyta</taxon>
        <taxon>Magnoliopsida</taxon>
        <taxon>eudicotyledons</taxon>
        <taxon>Gunneridae</taxon>
        <taxon>Pentapetalae</taxon>
        <taxon>rosids</taxon>
        <taxon>malvids</taxon>
        <taxon>Malvales</taxon>
        <taxon>Malvaceae</taxon>
        <taxon>Malvoideae</taxon>
        <taxon>Gossypium</taxon>
    </lineage>
</organism>
<dbReference type="AlphaFoldDB" id="A0A5B6WSB9"/>
<dbReference type="PANTHER" id="PTHR45835:SF99">
    <property type="entry name" value="CHROMO DOMAIN-CONTAINING PROTEIN-RELATED"/>
    <property type="match status" value="1"/>
</dbReference>
<dbReference type="PANTHER" id="PTHR45835">
    <property type="entry name" value="YALI0A06105P"/>
    <property type="match status" value="1"/>
</dbReference>
<proteinExistence type="predicted"/>
<dbReference type="Proteomes" id="UP000325315">
    <property type="component" value="Unassembled WGS sequence"/>
</dbReference>
<accession>A0A5B6WSB9</accession>
<sequence>MKREILEFLAKCFVCQQIKTKYQERVTMDFVSGLPLTPKKKDVMWVIVDRLKKSAHFILVRTDYSLE</sequence>
<dbReference type="OrthoDB" id="998229at2759"/>
<gene>
    <name evidence="1" type="ORF">EPI10_006351</name>
</gene>